<organism evidence="2 3">
    <name type="scientific">Pieris macdunnoughi</name>
    <dbReference type="NCBI Taxonomy" id="345717"/>
    <lineage>
        <taxon>Eukaryota</taxon>
        <taxon>Metazoa</taxon>
        <taxon>Ecdysozoa</taxon>
        <taxon>Arthropoda</taxon>
        <taxon>Hexapoda</taxon>
        <taxon>Insecta</taxon>
        <taxon>Pterygota</taxon>
        <taxon>Neoptera</taxon>
        <taxon>Endopterygota</taxon>
        <taxon>Lepidoptera</taxon>
        <taxon>Glossata</taxon>
        <taxon>Ditrysia</taxon>
        <taxon>Papilionoidea</taxon>
        <taxon>Pieridae</taxon>
        <taxon>Pierinae</taxon>
        <taxon>Pieris</taxon>
    </lineage>
</organism>
<name>A0A821UC58_9NEOP</name>
<dbReference type="Proteomes" id="UP000663880">
    <property type="component" value="Unassembled WGS sequence"/>
</dbReference>
<accession>A0A821UC58</accession>
<gene>
    <name evidence="2" type="ORF">PMACD_LOCUS10169</name>
</gene>
<dbReference type="EMBL" id="CAJOBZ010000030">
    <property type="protein sequence ID" value="CAF4887634.1"/>
    <property type="molecule type" value="Genomic_DNA"/>
</dbReference>
<keyword evidence="3" id="KW-1185">Reference proteome</keyword>
<reference evidence="2" key="1">
    <citation type="submission" date="2021-02" db="EMBL/GenBank/DDBJ databases">
        <authorList>
            <person name="Steward A R."/>
        </authorList>
    </citation>
    <scope>NUCLEOTIDE SEQUENCE</scope>
</reference>
<sequence length="67" mass="7784">MPLLAVKEVVRVREDKRREERDPFRDLGSGEKRQTRAPTVLTAAHRHLQQEACVAGLYVIRLYLEDP</sequence>
<evidence type="ECO:0000256" key="1">
    <source>
        <dbReference type="SAM" id="MobiDB-lite"/>
    </source>
</evidence>
<protein>
    <submittedName>
        <fullName evidence="2">Uncharacterized protein</fullName>
    </submittedName>
</protein>
<evidence type="ECO:0000313" key="2">
    <source>
        <dbReference type="EMBL" id="CAF4887634.1"/>
    </source>
</evidence>
<proteinExistence type="predicted"/>
<comment type="caution">
    <text evidence="2">The sequence shown here is derived from an EMBL/GenBank/DDBJ whole genome shotgun (WGS) entry which is preliminary data.</text>
</comment>
<evidence type="ECO:0000313" key="3">
    <source>
        <dbReference type="Proteomes" id="UP000663880"/>
    </source>
</evidence>
<dbReference type="AlphaFoldDB" id="A0A821UC58"/>
<feature type="compositionally biased region" description="Basic and acidic residues" evidence="1">
    <location>
        <begin position="15"/>
        <end position="34"/>
    </location>
</feature>
<feature type="region of interest" description="Disordered" evidence="1">
    <location>
        <begin position="15"/>
        <end position="37"/>
    </location>
</feature>